<dbReference type="EMBL" id="SPHZ02000009">
    <property type="protein sequence ID" value="KAF0899976.1"/>
    <property type="molecule type" value="Genomic_DNA"/>
</dbReference>
<proteinExistence type="predicted"/>
<dbReference type="AlphaFoldDB" id="A0A6G1CIJ7"/>
<sequence length="109" mass="11675">MVRCRPAARQGRSGDDGNRTATMLGGEQCSARSEKMEAVLMCSPATAMTGHSGVRDWGAEQAQRRWDNSRNDGALGKRGDGTAQRTATAARRRRQMTTSATTDDSAPMG</sequence>
<feature type="compositionally biased region" description="Basic and acidic residues" evidence="1">
    <location>
        <begin position="53"/>
        <end position="80"/>
    </location>
</feature>
<reference evidence="2 3" key="1">
    <citation type="submission" date="2019-11" db="EMBL/GenBank/DDBJ databases">
        <title>Whole genome sequence of Oryza granulata.</title>
        <authorList>
            <person name="Li W."/>
        </authorList>
    </citation>
    <scope>NUCLEOTIDE SEQUENCE [LARGE SCALE GENOMIC DNA]</scope>
    <source>
        <strain evidence="3">cv. Menghai</strain>
        <tissue evidence="2">Leaf</tissue>
    </source>
</reference>
<evidence type="ECO:0000313" key="2">
    <source>
        <dbReference type="EMBL" id="KAF0899976.1"/>
    </source>
</evidence>
<dbReference type="Proteomes" id="UP000479710">
    <property type="component" value="Unassembled WGS sequence"/>
</dbReference>
<evidence type="ECO:0000256" key="1">
    <source>
        <dbReference type="SAM" id="MobiDB-lite"/>
    </source>
</evidence>
<gene>
    <name evidence="2" type="ORF">E2562_025919</name>
</gene>
<feature type="region of interest" description="Disordered" evidence="1">
    <location>
        <begin position="48"/>
        <end position="109"/>
    </location>
</feature>
<comment type="caution">
    <text evidence="2">The sequence shown here is derived from an EMBL/GenBank/DDBJ whole genome shotgun (WGS) entry which is preliminary data.</text>
</comment>
<name>A0A6G1CIJ7_9ORYZ</name>
<organism evidence="2 3">
    <name type="scientific">Oryza meyeriana var. granulata</name>
    <dbReference type="NCBI Taxonomy" id="110450"/>
    <lineage>
        <taxon>Eukaryota</taxon>
        <taxon>Viridiplantae</taxon>
        <taxon>Streptophyta</taxon>
        <taxon>Embryophyta</taxon>
        <taxon>Tracheophyta</taxon>
        <taxon>Spermatophyta</taxon>
        <taxon>Magnoliopsida</taxon>
        <taxon>Liliopsida</taxon>
        <taxon>Poales</taxon>
        <taxon>Poaceae</taxon>
        <taxon>BOP clade</taxon>
        <taxon>Oryzoideae</taxon>
        <taxon>Oryzeae</taxon>
        <taxon>Oryzinae</taxon>
        <taxon>Oryza</taxon>
        <taxon>Oryza meyeriana</taxon>
    </lineage>
</organism>
<protein>
    <submittedName>
        <fullName evidence="2">Uncharacterized protein</fullName>
    </submittedName>
</protein>
<evidence type="ECO:0000313" key="3">
    <source>
        <dbReference type="Proteomes" id="UP000479710"/>
    </source>
</evidence>
<feature type="region of interest" description="Disordered" evidence="1">
    <location>
        <begin position="1"/>
        <end position="29"/>
    </location>
</feature>
<accession>A0A6G1CIJ7</accession>
<keyword evidence="3" id="KW-1185">Reference proteome</keyword>